<feature type="transmembrane region" description="Helical" evidence="10">
    <location>
        <begin position="286"/>
        <end position="312"/>
    </location>
</feature>
<feature type="transmembrane region" description="Helical" evidence="10">
    <location>
        <begin position="12"/>
        <end position="34"/>
    </location>
</feature>
<evidence type="ECO:0000313" key="13">
    <source>
        <dbReference type="Proteomes" id="UP001057142"/>
    </source>
</evidence>
<proteinExistence type="inferred from homology"/>
<evidence type="ECO:0000256" key="6">
    <source>
        <dbReference type="ARBA" id="ARBA00022692"/>
    </source>
</evidence>
<evidence type="ECO:0000256" key="8">
    <source>
        <dbReference type="ARBA" id="ARBA00022989"/>
    </source>
</evidence>
<feature type="transmembrane region" description="Helical" evidence="10">
    <location>
        <begin position="226"/>
        <end position="246"/>
    </location>
</feature>
<evidence type="ECO:0000256" key="1">
    <source>
        <dbReference type="ARBA" id="ARBA00004429"/>
    </source>
</evidence>
<dbReference type="InterPro" id="IPR013061">
    <property type="entry name" value="Trp/try_permease_CS"/>
</dbReference>
<sequence>MNNSTAKKEPSILVGGFVLGGAMIGAGMFSLPTIMAGAWFINSVVILLVVCFFMFHSGIYILECISKYGSGTNYFYISKELLPKWACYIANAALIFVLYILIYAYISAAGSVIKEAASIYGFDVNLRLIFVIFTFILGASIWWSGIGASRLTSIFLLIKIILFILAFSGLFLIVKTDLLLTIPSKESQLTLLPFIFIIIPYAITSFGYHGNVCSLYKLYHENERKVVKSCIIGCLLALVLYFLWVLGTMGNLPRTEFLTIINKGGNLDAFIESLYSVLNSQHIATFLLWFSISAVFCSFLGVAIGLFDYILASLNFQDNSSGRMKSALLCFLPPLILCMLFPNGFLIAIAYAGMAACIWAIICPAVMALKARERFPNSRFKVWGGKGLIYAVITFGIVGIICQLLAQFNLLPIYR</sequence>
<feature type="transmembrane region" description="Helical" evidence="10">
    <location>
        <begin position="40"/>
        <end position="65"/>
    </location>
</feature>
<dbReference type="GO" id="GO:0003333">
    <property type="term" value="P:amino acid transmembrane transport"/>
    <property type="evidence" value="ECO:0007669"/>
    <property type="project" value="InterPro"/>
</dbReference>
<keyword evidence="4 10" id="KW-1003">Cell membrane</keyword>
<comment type="similarity">
    <text evidence="2 10">Belongs to the amino acid/polyamine transporter 2 family. Mtr/TnaB/TyrP permease subfamily.</text>
</comment>
<name>A0AAX3RVU0_9GAMM</name>
<accession>A0AAX3RVU0</accession>
<reference evidence="11" key="1">
    <citation type="journal article" date="2022" name="Front. Microbiol.">
        <title>Identification of a novel aminoglycoside O-nucleotidyltransferase AadA33 in Providencia vermicola.</title>
        <authorList>
            <person name="Feng C."/>
            <person name="Gao M."/>
            <person name="Jiang W."/>
            <person name="Shi W."/>
            <person name="Li A."/>
            <person name="Liu S."/>
            <person name="Zhang L."/>
            <person name="Zhang X."/>
            <person name="Li Q."/>
            <person name="Lin H."/>
            <person name="Lu J."/>
            <person name="Li K."/>
            <person name="Zhang H."/>
            <person name="Hu Y."/>
            <person name="Bao Q."/>
            <person name="Lin X."/>
        </authorList>
    </citation>
    <scope>NUCLEOTIDE SEQUENCE</scope>
    <source>
        <strain evidence="11">P13</strain>
    </source>
</reference>
<dbReference type="PROSITE" id="PS00594">
    <property type="entry name" value="AROMATIC_AA_PERMEASE_1"/>
    <property type="match status" value="1"/>
</dbReference>
<dbReference type="InterPro" id="IPR013059">
    <property type="entry name" value="Trp_tyr_transpt"/>
</dbReference>
<evidence type="ECO:0000256" key="5">
    <source>
        <dbReference type="ARBA" id="ARBA00022519"/>
    </source>
</evidence>
<feature type="transmembrane region" description="Helical" evidence="10">
    <location>
        <begin position="348"/>
        <end position="367"/>
    </location>
</feature>
<dbReference type="Pfam" id="PF03222">
    <property type="entry name" value="Trp_Tyr_perm"/>
    <property type="match status" value="1"/>
</dbReference>
<reference evidence="12" key="2">
    <citation type="submission" date="2023-01" db="EMBL/GenBank/DDBJ databases">
        <title>The prevalence of carbapenem-resistant bacteria in aquaculture in China and the genetic diversity of carbapenem-resistant genes.</title>
        <authorList>
            <person name="Wen R."/>
        </authorList>
    </citation>
    <scope>NUCLEOTIDE SEQUENCE</scope>
    <source>
        <strain evidence="12">PVA41-chromosome</strain>
    </source>
</reference>
<dbReference type="AlphaFoldDB" id="A0AAX3RVU0"/>
<dbReference type="Proteomes" id="UP001222403">
    <property type="component" value="Chromosome"/>
</dbReference>
<dbReference type="GO" id="GO:0005886">
    <property type="term" value="C:plasma membrane"/>
    <property type="evidence" value="ECO:0007669"/>
    <property type="project" value="UniProtKB-SubCell"/>
</dbReference>
<dbReference type="PANTHER" id="PTHR46997:SF1">
    <property type="entry name" value="LOW AFFINITY TRYPTOPHAN PERMEASE-RELATED"/>
    <property type="match status" value="1"/>
</dbReference>
<evidence type="ECO:0000256" key="2">
    <source>
        <dbReference type="ARBA" id="ARBA00005452"/>
    </source>
</evidence>
<dbReference type="RefSeq" id="WP_196713637.1">
    <property type="nucleotide sequence ID" value="NZ_CP097327.1"/>
</dbReference>
<dbReference type="Proteomes" id="UP001057142">
    <property type="component" value="Chromosome"/>
</dbReference>
<keyword evidence="3 10" id="KW-0813">Transport</keyword>
<evidence type="ECO:0000256" key="3">
    <source>
        <dbReference type="ARBA" id="ARBA00022448"/>
    </source>
</evidence>
<keyword evidence="6 10" id="KW-0812">Transmembrane</keyword>
<feature type="transmembrane region" description="Helical" evidence="10">
    <location>
        <begin position="324"/>
        <end position="342"/>
    </location>
</feature>
<feature type="transmembrane region" description="Helical" evidence="10">
    <location>
        <begin position="126"/>
        <end position="143"/>
    </location>
</feature>
<evidence type="ECO:0000256" key="7">
    <source>
        <dbReference type="ARBA" id="ARBA00022970"/>
    </source>
</evidence>
<dbReference type="PANTHER" id="PTHR46997">
    <property type="entry name" value="LOW AFFINITY TRYPTOPHAN PERMEASE-RELATED"/>
    <property type="match status" value="1"/>
</dbReference>
<organism evidence="12 14">
    <name type="scientific">Providencia vermicola</name>
    <dbReference type="NCBI Taxonomy" id="333965"/>
    <lineage>
        <taxon>Bacteria</taxon>
        <taxon>Pseudomonadati</taxon>
        <taxon>Pseudomonadota</taxon>
        <taxon>Gammaproteobacteria</taxon>
        <taxon>Enterobacterales</taxon>
        <taxon>Morganellaceae</taxon>
        <taxon>Providencia</taxon>
    </lineage>
</organism>
<dbReference type="GO" id="GO:0015173">
    <property type="term" value="F:aromatic amino acid transmembrane transporter activity"/>
    <property type="evidence" value="ECO:0007669"/>
    <property type="project" value="UniProtKB-UniRule"/>
</dbReference>
<dbReference type="Gene3D" id="1.20.1740.10">
    <property type="entry name" value="Amino acid/polyamine transporter I"/>
    <property type="match status" value="1"/>
</dbReference>
<evidence type="ECO:0000256" key="9">
    <source>
        <dbReference type="ARBA" id="ARBA00023136"/>
    </source>
</evidence>
<evidence type="ECO:0000256" key="10">
    <source>
        <dbReference type="RuleBase" id="RU367149"/>
    </source>
</evidence>
<keyword evidence="5 10" id="KW-0997">Cell inner membrane</keyword>
<keyword evidence="13" id="KW-1185">Reference proteome</keyword>
<feature type="transmembrane region" description="Helical" evidence="10">
    <location>
        <begin position="388"/>
        <end position="406"/>
    </location>
</feature>
<dbReference type="NCBIfam" id="TIGR00837">
    <property type="entry name" value="araaP"/>
    <property type="match status" value="1"/>
</dbReference>
<keyword evidence="9 10" id="KW-0472">Membrane</keyword>
<gene>
    <name evidence="11" type="ORF">M5J11_01990</name>
    <name evidence="12" type="ORF">PG365_16335</name>
</gene>
<feature type="transmembrane region" description="Helical" evidence="10">
    <location>
        <begin position="85"/>
        <end position="106"/>
    </location>
</feature>
<keyword evidence="8 10" id="KW-1133">Transmembrane helix</keyword>
<evidence type="ECO:0000313" key="11">
    <source>
        <dbReference type="EMBL" id="USB37310.1"/>
    </source>
</evidence>
<evidence type="ECO:0000313" key="14">
    <source>
        <dbReference type="Proteomes" id="UP001222403"/>
    </source>
</evidence>
<dbReference type="InterPro" id="IPR018227">
    <property type="entry name" value="Amino_acid_transport_2"/>
</dbReference>
<evidence type="ECO:0000256" key="4">
    <source>
        <dbReference type="ARBA" id="ARBA00022475"/>
    </source>
</evidence>
<keyword evidence="7 10" id="KW-0029">Amino-acid transport</keyword>
<dbReference type="EMBL" id="CP097327">
    <property type="protein sequence ID" value="USB37310.1"/>
    <property type="molecule type" value="Genomic_DNA"/>
</dbReference>
<comment type="subcellular location">
    <subcellularLocation>
        <location evidence="1 10">Cell inner membrane</location>
        <topology evidence="1 10">Multi-pass membrane protein</topology>
    </subcellularLocation>
</comment>
<evidence type="ECO:0000313" key="12">
    <source>
        <dbReference type="EMBL" id="WFC06242.1"/>
    </source>
</evidence>
<feature type="transmembrane region" description="Helical" evidence="10">
    <location>
        <begin position="155"/>
        <end position="174"/>
    </location>
</feature>
<feature type="transmembrane region" description="Helical" evidence="10">
    <location>
        <begin position="194"/>
        <end position="219"/>
    </location>
</feature>
<protein>
    <recommendedName>
        <fullName evidence="10">Aromatic amino acid permease</fullName>
    </recommendedName>
</protein>
<dbReference type="PRINTS" id="PR00166">
    <property type="entry name" value="AROAAPRMEASE"/>
</dbReference>
<dbReference type="EMBL" id="CP116222">
    <property type="protein sequence ID" value="WFC06242.1"/>
    <property type="molecule type" value="Genomic_DNA"/>
</dbReference>
<comment type="function">
    <text evidence="10">Involved in transporting aromatic amino acids across the cytoplasmic membrane.</text>
</comment>